<accession>A0A7C9PGR9</accession>
<name>A0A7C9PGR9_9BURK</name>
<evidence type="ECO:0000313" key="3">
    <source>
        <dbReference type="Proteomes" id="UP000484255"/>
    </source>
</evidence>
<dbReference type="AlphaFoldDB" id="A0A7C9PGR9"/>
<proteinExistence type="predicted"/>
<evidence type="ECO:0008006" key="4">
    <source>
        <dbReference type="Google" id="ProtNLM"/>
    </source>
</evidence>
<gene>
    <name evidence="2" type="ORF">G3A44_07150</name>
</gene>
<sequence>MRPFRSTHLLRAALAGLALAAVSLSGQAQTRPFITGMITAGGDTMSTAEFTDGTSRAIKAGGLFQFGGGLEYRPEAAGYSLQASLGYHVDTVVARNGDMTFSRLPLELLAFAHGSEQWRFGAGLRKALRAKYSESVDGTPDYSTRMTAKPGFIVQAEYLWDERGSVFVRYVAEKYEHHYAGWGGEYTDTYKGDHVGVGLSFRF</sequence>
<feature type="chain" id="PRO_5028843150" description="Outer membrane protein beta-barrel domain-containing protein" evidence="1">
    <location>
        <begin position="29"/>
        <end position="203"/>
    </location>
</feature>
<comment type="caution">
    <text evidence="2">The sequence shown here is derived from an EMBL/GenBank/DDBJ whole genome shotgun (WGS) entry which is preliminary data.</text>
</comment>
<reference evidence="2 3" key="1">
    <citation type="submission" date="2020-02" db="EMBL/GenBank/DDBJ databases">
        <title>Ideonella bacterium strain TBM-1.</title>
        <authorList>
            <person name="Chen W.-M."/>
        </authorList>
    </citation>
    <scope>NUCLEOTIDE SEQUENCE [LARGE SCALE GENOMIC DNA]</scope>
    <source>
        <strain evidence="2 3">TBM-1</strain>
    </source>
</reference>
<dbReference type="EMBL" id="JAAGOH010000006">
    <property type="protein sequence ID" value="NDY90970.1"/>
    <property type="molecule type" value="Genomic_DNA"/>
</dbReference>
<dbReference type="RefSeq" id="WP_163456825.1">
    <property type="nucleotide sequence ID" value="NZ_JAAGOH010000006.1"/>
</dbReference>
<evidence type="ECO:0000313" key="2">
    <source>
        <dbReference type="EMBL" id="NDY90970.1"/>
    </source>
</evidence>
<dbReference type="Proteomes" id="UP000484255">
    <property type="component" value="Unassembled WGS sequence"/>
</dbReference>
<feature type="signal peptide" evidence="1">
    <location>
        <begin position="1"/>
        <end position="28"/>
    </location>
</feature>
<keyword evidence="1" id="KW-0732">Signal</keyword>
<organism evidence="2 3">
    <name type="scientific">Ideonella livida</name>
    <dbReference type="NCBI Taxonomy" id="2707176"/>
    <lineage>
        <taxon>Bacteria</taxon>
        <taxon>Pseudomonadati</taxon>
        <taxon>Pseudomonadota</taxon>
        <taxon>Betaproteobacteria</taxon>
        <taxon>Burkholderiales</taxon>
        <taxon>Sphaerotilaceae</taxon>
        <taxon>Ideonella</taxon>
    </lineage>
</organism>
<keyword evidence="3" id="KW-1185">Reference proteome</keyword>
<evidence type="ECO:0000256" key="1">
    <source>
        <dbReference type="SAM" id="SignalP"/>
    </source>
</evidence>
<protein>
    <recommendedName>
        <fullName evidence="4">Outer membrane protein beta-barrel domain-containing protein</fullName>
    </recommendedName>
</protein>